<dbReference type="PANTHER" id="PTHR47197">
    <property type="entry name" value="PROTEIN NIRF"/>
    <property type="match status" value="1"/>
</dbReference>
<dbReference type="InterPro" id="IPR051200">
    <property type="entry name" value="Host-pathogen_enzymatic-act"/>
</dbReference>
<dbReference type="Proteomes" id="UP000281985">
    <property type="component" value="Unassembled WGS sequence"/>
</dbReference>
<dbReference type="SUPFAM" id="SSF141072">
    <property type="entry name" value="CalX-like"/>
    <property type="match status" value="1"/>
</dbReference>
<comment type="caution">
    <text evidence="1">The sequence shown here is derived from an EMBL/GenBank/DDBJ whole genome shotgun (WGS) entry which is preliminary data.</text>
</comment>
<accession>A0A3M0GA16</accession>
<gene>
    <name evidence="1" type="ORF">EAX61_06065</name>
</gene>
<reference evidence="1 2" key="1">
    <citation type="submission" date="2018-10" db="EMBL/GenBank/DDBJ databases">
        <title>Dokdonia luteus sp. nov., isolated from sea water.</title>
        <authorList>
            <person name="Zhou L.Y."/>
            <person name="Du Z.J."/>
        </authorList>
    </citation>
    <scope>NUCLEOTIDE SEQUENCE [LARGE SCALE GENOMIC DNA]</scope>
    <source>
        <strain evidence="1 2">SH27</strain>
    </source>
</reference>
<dbReference type="PANTHER" id="PTHR47197:SF3">
    <property type="entry name" value="DIHYDRO-HEME D1 DEHYDROGENASE"/>
    <property type="match status" value="1"/>
</dbReference>
<dbReference type="Pfam" id="PF16819">
    <property type="entry name" value="DUF5074"/>
    <property type="match status" value="1"/>
</dbReference>
<name>A0A3M0GA16_9FLAO</name>
<dbReference type="InterPro" id="IPR038081">
    <property type="entry name" value="CalX-like_sf"/>
</dbReference>
<organism evidence="1 2">
    <name type="scientific">Dokdonia sinensis</name>
    <dbReference type="NCBI Taxonomy" id="2479847"/>
    <lineage>
        <taxon>Bacteria</taxon>
        <taxon>Pseudomonadati</taxon>
        <taxon>Bacteroidota</taxon>
        <taxon>Flavobacteriia</taxon>
        <taxon>Flavobacteriales</taxon>
        <taxon>Flavobacteriaceae</taxon>
        <taxon>Dokdonia</taxon>
    </lineage>
</organism>
<sequence>MVEGDETFTVTLKSRENVALSPENQVSATVTIIDNDTFPFANGLLISNEGPFQGGFGTVSFASADLQTIENDIYQDVNNDNLGNIVQSIGFNGDQAYVIANNANRITVVNRFSFQETGRIEAGLNNPRYLTSIGGVGYVTNWGDPSVATDDFIAIIDLNTNTVTTTIPVGEGPELIVYNGTSLYVAHKGGFGVNNIVSVIDPMTNGVISEITVGDVPNGLQLVGDDLWVLSGGSPAFTGNETAGSLARVNTVTNTVEMQMDFQTTQHPNYLNTDGDNLIYFLDGTVFSQNTVNPSTPPSPLFTSSFFYNMNVIGDKLYGCNAGDFASNGTVEVYDLATGNLDATLEVGIIPGNVYLNE</sequence>
<dbReference type="InterPro" id="IPR011048">
    <property type="entry name" value="Haem_d1_sf"/>
</dbReference>
<evidence type="ECO:0000313" key="2">
    <source>
        <dbReference type="Proteomes" id="UP000281985"/>
    </source>
</evidence>
<keyword evidence="2" id="KW-1185">Reference proteome</keyword>
<dbReference type="AlphaFoldDB" id="A0A3M0GA16"/>
<proteinExistence type="predicted"/>
<dbReference type="OrthoDB" id="9773938at2"/>
<protein>
    <submittedName>
        <fullName evidence="1">YncE family protein</fullName>
    </submittedName>
</protein>
<dbReference type="InterPro" id="IPR031815">
    <property type="entry name" value="DUF5074"/>
</dbReference>
<dbReference type="SUPFAM" id="SSF51004">
    <property type="entry name" value="C-terminal (heme d1) domain of cytochrome cd1-nitrite reductase"/>
    <property type="match status" value="1"/>
</dbReference>
<dbReference type="EMBL" id="REFV01000004">
    <property type="protein sequence ID" value="RMB61107.1"/>
    <property type="molecule type" value="Genomic_DNA"/>
</dbReference>
<dbReference type="InterPro" id="IPR015943">
    <property type="entry name" value="WD40/YVTN_repeat-like_dom_sf"/>
</dbReference>
<dbReference type="InterPro" id="IPR011964">
    <property type="entry name" value="YVTN_b-propeller_repeat"/>
</dbReference>
<dbReference type="NCBIfam" id="TIGR02276">
    <property type="entry name" value="beta_rpt_yvtn"/>
    <property type="match status" value="1"/>
</dbReference>
<evidence type="ECO:0000313" key="1">
    <source>
        <dbReference type="EMBL" id="RMB61107.1"/>
    </source>
</evidence>
<dbReference type="Gene3D" id="2.130.10.10">
    <property type="entry name" value="YVTN repeat-like/Quinoprotein amine dehydrogenase"/>
    <property type="match status" value="1"/>
</dbReference>